<proteinExistence type="predicted"/>
<gene>
    <name evidence="1" type="ORF">GCM10009727_86020</name>
</gene>
<sequence>MLVTGTGEYVYDRSMVAEGTQHLGLEGALAVKTWLESTTYLELPFNAYEDEPMCTLMLRDGSRKRYDLLGHFLDERRPVVVESKRYTTPGHQGNDFTEFLANAYSATSHDLVTVGDVRREYIWVTTHPFSQTKWKGLTQPDEMRAALKTHSQLLAGEEIDEDRLRLVVSRLWLLVMHEKQKKLMLNRSELQLVRTVLDRKATS</sequence>
<dbReference type="Proteomes" id="UP001501020">
    <property type="component" value="Unassembled WGS sequence"/>
</dbReference>
<evidence type="ECO:0000313" key="2">
    <source>
        <dbReference type="Proteomes" id="UP001501020"/>
    </source>
</evidence>
<protein>
    <submittedName>
        <fullName evidence="1">Uncharacterized protein</fullName>
    </submittedName>
</protein>
<reference evidence="1 2" key="1">
    <citation type="journal article" date="2019" name="Int. J. Syst. Evol. Microbiol.">
        <title>The Global Catalogue of Microorganisms (GCM) 10K type strain sequencing project: providing services to taxonomists for standard genome sequencing and annotation.</title>
        <authorList>
            <consortium name="The Broad Institute Genomics Platform"/>
            <consortium name="The Broad Institute Genome Sequencing Center for Infectious Disease"/>
            <person name="Wu L."/>
            <person name="Ma J."/>
        </authorList>
    </citation>
    <scope>NUCLEOTIDE SEQUENCE [LARGE SCALE GENOMIC DNA]</scope>
    <source>
        <strain evidence="1 2">JCM 13850</strain>
    </source>
</reference>
<evidence type="ECO:0000313" key="1">
    <source>
        <dbReference type="EMBL" id="GAA2166446.1"/>
    </source>
</evidence>
<comment type="caution">
    <text evidence="1">The sequence shown here is derived from an EMBL/GenBank/DDBJ whole genome shotgun (WGS) entry which is preliminary data.</text>
</comment>
<accession>A0ABN3AG03</accession>
<keyword evidence="2" id="KW-1185">Reference proteome</keyword>
<name>A0ABN3AG03_9ACTN</name>
<dbReference type="EMBL" id="BAAAMR010000136">
    <property type="protein sequence ID" value="GAA2166446.1"/>
    <property type="molecule type" value="Genomic_DNA"/>
</dbReference>
<organism evidence="1 2">
    <name type="scientific">Actinomadura napierensis</name>
    <dbReference type="NCBI Taxonomy" id="267854"/>
    <lineage>
        <taxon>Bacteria</taxon>
        <taxon>Bacillati</taxon>
        <taxon>Actinomycetota</taxon>
        <taxon>Actinomycetes</taxon>
        <taxon>Streptosporangiales</taxon>
        <taxon>Thermomonosporaceae</taxon>
        <taxon>Actinomadura</taxon>
    </lineage>
</organism>